<organism evidence="2 3">
    <name type="scientific">Ancylostoma ceylanicum</name>
    <dbReference type="NCBI Taxonomy" id="53326"/>
    <lineage>
        <taxon>Eukaryota</taxon>
        <taxon>Metazoa</taxon>
        <taxon>Ecdysozoa</taxon>
        <taxon>Nematoda</taxon>
        <taxon>Chromadorea</taxon>
        <taxon>Rhabditida</taxon>
        <taxon>Rhabditina</taxon>
        <taxon>Rhabditomorpha</taxon>
        <taxon>Strongyloidea</taxon>
        <taxon>Ancylostomatidae</taxon>
        <taxon>Ancylostomatinae</taxon>
        <taxon>Ancylostoma</taxon>
    </lineage>
</organism>
<keyword evidence="1" id="KW-0732">Signal</keyword>
<evidence type="ECO:0000313" key="3">
    <source>
        <dbReference type="Proteomes" id="UP000054495"/>
    </source>
</evidence>
<feature type="chain" id="PRO_5013288917" evidence="1">
    <location>
        <begin position="16"/>
        <end position="65"/>
    </location>
</feature>
<evidence type="ECO:0000256" key="1">
    <source>
        <dbReference type="SAM" id="SignalP"/>
    </source>
</evidence>
<evidence type="ECO:0000313" key="2">
    <source>
        <dbReference type="EMBL" id="EPB68476.1"/>
    </source>
</evidence>
<accession>A0A0D6LEY7</accession>
<dbReference type="Proteomes" id="UP000054495">
    <property type="component" value="Unassembled WGS sequence"/>
</dbReference>
<reference evidence="2 3" key="1">
    <citation type="submission" date="2013-05" db="EMBL/GenBank/DDBJ databases">
        <title>Draft genome of the parasitic nematode Anyclostoma ceylanicum.</title>
        <authorList>
            <person name="Mitreva M."/>
        </authorList>
    </citation>
    <scope>NUCLEOTIDE SEQUENCE [LARGE SCALE GENOMIC DNA]</scope>
</reference>
<feature type="signal peptide" evidence="1">
    <location>
        <begin position="1"/>
        <end position="15"/>
    </location>
</feature>
<protein>
    <submittedName>
        <fullName evidence="2">Uncharacterized protein</fullName>
    </submittedName>
</protein>
<sequence>MQLLIFSVLLPLISCQSEEETAFHFSNPSYGRVVWIVDGSKLPWIGQYEYLSTIHALLHYYVLKN</sequence>
<gene>
    <name evidence="2" type="ORF">ANCCEY_12430</name>
</gene>
<proteinExistence type="predicted"/>
<dbReference type="AlphaFoldDB" id="A0A0D6LEY7"/>
<keyword evidence="3" id="KW-1185">Reference proteome</keyword>
<dbReference type="EMBL" id="KE125430">
    <property type="protein sequence ID" value="EPB68476.1"/>
    <property type="molecule type" value="Genomic_DNA"/>
</dbReference>
<name>A0A0D6LEY7_9BILA</name>